<dbReference type="SUPFAM" id="SSF55469">
    <property type="entry name" value="FMN-dependent nitroreductase-like"/>
    <property type="match status" value="1"/>
</dbReference>
<keyword evidence="3" id="KW-1185">Reference proteome</keyword>
<name>A0A917AL75_9MICC</name>
<dbReference type="EMBL" id="BMIS01000001">
    <property type="protein sequence ID" value="GGE58315.1"/>
    <property type="molecule type" value="Genomic_DNA"/>
</dbReference>
<dbReference type="AlphaFoldDB" id="A0A917AL75"/>
<gene>
    <name evidence="2" type="ORF">GCM10011401_01290</name>
</gene>
<feature type="domain" description="Nitroreductase" evidence="1">
    <location>
        <begin position="20"/>
        <end position="179"/>
    </location>
</feature>
<dbReference type="Gene3D" id="3.40.109.10">
    <property type="entry name" value="NADH Oxidase"/>
    <property type="match status" value="1"/>
</dbReference>
<dbReference type="Pfam" id="PF00881">
    <property type="entry name" value="Nitroreductase"/>
    <property type="match status" value="1"/>
</dbReference>
<reference evidence="2" key="1">
    <citation type="journal article" date="2014" name="Int. J. Syst. Evol. Microbiol.">
        <title>Complete genome sequence of Corynebacterium casei LMG S-19264T (=DSM 44701T), isolated from a smear-ripened cheese.</title>
        <authorList>
            <consortium name="US DOE Joint Genome Institute (JGI-PGF)"/>
            <person name="Walter F."/>
            <person name="Albersmeier A."/>
            <person name="Kalinowski J."/>
            <person name="Ruckert C."/>
        </authorList>
    </citation>
    <scope>NUCLEOTIDE SEQUENCE</scope>
    <source>
        <strain evidence="2">CGMCC 1.15388</strain>
    </source>
</reference>
<dbReference type="InterPro" id="IPR050461">
    <property type="entry name" value="Nitroreductase_HadB/RutE"/>
</dbReference>
<accession>A0A917AL75</accession>
<evidence type="ECO:0000313" key="3">
    <source>
        <dbReference type="Proteomes" id="UP000633136"/>
    </source>
</evidence>
<dbReference type="Proteomes" id="UP000633136">
    <property type="component" value="Unassembled WGS sequence"/>
</dbReference>
<evidence type="ECO:0000259" key="1">
    <source>
        <dbReference type="Pfam" id="PF00881"/>
    </source>
</evidence>
<dbReference type="RefSeq" id="WP_188682048.1">
    <property type="nucleotide sequence ID" value="NZ_BMIS01000001.1"/>
</dbReference>
<reference evidence="2" key="2">
    <citation type="submission" date="2020-09" db="EMBL/GenBank/DDBJ databases">
        <authorList>
            <person name="Sun Q."/>
            <person name="Zhou Y."/>
        </authorList>
    </citation>
    <scope>NUCLEOTIDE SEQUENCE</scope>
    <source>
        <strain evidence="2">CGMCC 1.15388</strain>
    </source>
</reference>
<protein>
    <submittedName>
        <fullName evidence="2">Nitroreductase family protein</fullName>
    </submittedName>
</protein>
<dbReference type="InterPro" id="IPR000415">
    <property type="entry name" value="Nitroreductase-like"/>
</dbReference>
<dbReference type="InterPro" id="IPR029479">
    <property type="entry name" value="Nitroreductase"/>
</dbReference>
<dbReference type="PANTHER" id="PTHR43543:SF1">
    <property type="entry name" value="MALONIC SEMIALDEHYDE REDUCTASE RUTE-RELATED"/>
    <property type="match status" value="1"/>
</dbReference>
<comment type="caution">
    <text evidence="2">The sequence shown here is derived from an EMBL/GenBank/DDBJ whole genome shotgun (WGS) entry which is preliminary data.</text>
</comment>
<evidence type="ECO:0000313" key="2">
    <source>
        <dbReference type="EMBL" id="GGE58315.1"/>
    </source>
</evidence>
<dbReference type="PANTHER" id="PTHR43543">
    <property type="entry name" value="MALONIC SEMIALDEHYDE REDUCTASE RUTE-RELATED"/>
    <property type="match status" value="1"/>
</dbReference>
<sequence>MSATTVPTLDNKALDALFSERHTTNFFTDTPVDPALVRESYEDARWAPTSMNIQPLRISVLQQGPAREAVVEHMLENNQAKTQAAPLTIVAAMDPNWHEHMETLFPHVPGLRENFDGKEEARLAMGRDNAFLQLGYLLLSLRAHGLEVGPMTGIKAEGIDSVLHTENSWKTLAVVNVGHGADASQQNAQRPRGARLQFDEVSQIL</sequence>
<organism evidence="2 3">
    <name type="scientific">Nesterenkonia cremea</name>
    <dbReference type="NCBI Taxonomy" id="1882340"/>
    <lineage>
        <taxon>Bacteria</taxon>
        <taxon>Bacillati</taxon>
        <taxon>Actinomycetota</taxon>
        <taxon>Actinomycetes</taxon>
        <taxon>Micrococcales</taxon>
        <taxon>Micrococcaceae</taxon>
        <taxon>Nesterenkonia</taxon>
    </lineage>
</organism>
<dbReference type="GO" id="GO:0016491">
    <property type="term" value="F:oxidoreductase activity"/>
    <property type="evidence" value="ECO:0007669"/>
    <property type="project" value="InterPro"/>
</dbReference>
<dbReference type="NCBIfam" id="NF003768">
    <property type="entry name" value="PRK05365.1"/>
    <property type="match status" value="1"/>
</dbReference>
<proteinExistence type="predicted"/>